<dbReference type="PANTHER" id="PTHR22888:SF18">
    <property type="entry name" value="CYTOCHROME BO(3) UBIQUINOL OXIDASE SUBUNIT 2"/>
    <property type="match status" value="1"/>
</dbReference>
<evidence type="ECO:0000256" key="9">
    <source>
        <dbReference type="ARBA" id="ARBA00022989"/>
    </source>
</evidence>
<keyword evidence="9 13" id="KW-1133">Transmembrane helix</keyword>
<feature type="region of interest" description="Disordered" evidence="12">
    <location>
        <begin position="304"/>
        <end position="329"/>
    </location>
</feature>
<sequence>MRASGPAALRGIGLRGVLAALALAAAPGAAGAQITFLDPAGPVAASQRDHLIFVTGMTMIAIVPVLVLVPLIIWRYHRRKGSGRYTPHDHLYRPDWQFSGPLEVVMWGVPFAIVAVLGWGLWHDTMRFDPYKPLGPDPVEVQAIGLDWKWLFLYPDEGLATLDRLVIPEDRPVRIALTTDSVMQSFRISALAGQIYAMPGMRTEVNVMAERPGTMRGENMQYSGRGFPHQNFAVQVLPVDGWDEWTGTESWRVLDADAYAILGRRSTASEAREDLGLLPDEPARFRLEGPDLFEAVIARYHQGRPVPPAAQPGSPAYEAFAHEGRESDG</sequence>
<evidence type="ECO:0000256" key="14">
    <source>
        <dbReference type="SAM" id="SignalP"/>
    </source>
</evidence>
<evidence type="ECO:0000256" key="11">
    <source>
        <dbReference type="ARBA" id="ARBA00023136"/>
    </source>
</evidence>
<dbReference type="PANTHER" id="PTHR22888">
    <property type="entry name" value="CYTOCHROME C OXIDASE, SUBUNIT II"/>
    <property type="match status" value="1"/>
</dbReference>
<evidence type="ECO:0000256" key="10">
    <source>
        <dbReference type="ARBA" id="ARBA00023002"/>
    </source>
</evidence>
<dbReference type="InterPro" id="IPR045187">
    <property type="entry name" value="CcO_II"/>
</dbReference>
<evidence type="ECO:0000256" key="12">
    <source>
        <dbReference type="SAM" id="MobiDB-lite"/>
    </source>
</evidence>
<reference evidence="17 18" key="1">
    <citation type="submission" date="2018-03" db="EMBL/GenBank/DDBJ databases">
        <title>Genomic Encyclopedia of Archaeal and Bacterial Type Strains, Phase II (KMG-II): from individual species to whole genera.</title>
        <authorList>
            <person name="Goeker M."/>
        </authorList>
    </citation>
    <scope>NUCLEOTIDE SEQUENCE [LARGE SCALE GENOMIC DNA]</scope>
    <source>
        <strain evidence="17 18">DSM 29318</strain>
    </source>
</reference>
<feature type="chain" id="PRO_5015637480" evidence="14">
    <location>
        <begin position="33"/>
        <end position="329"/>
    </location>
</feature>
<feature type="transmembrane region" description="Helical" evidence="13">
    <location>
        <begin position="50"/>
        <end position="74"/>
    </location>
</feature>
<dbReference type="SUPFAM" id="SSF81464">
    <property type="entry name" value="Cytochrome c oxidase subunit II-like, transmembrane region"/>
    <property type="match status" value="1"/>
</dbReference>
<organism evidence="17 18">
    <name type="scientific">Hasllibacter halocynthiae</name>
    <dbReference type="NCBI Taxonomy" id="595589"/>
    <lineage>
        <taxon>Bacteria</taxon>
        <taxon>Pseudomonadati</taxon>
        <taxon>Pseudomonadota</taxon>
        <taxon>Alphaproteobacteria</taxon>
        <taxon>Rhodobacterales</taxon>
        <taxon>Roseobacteraceae</taxon>
        <taxon>Hasllibacter</taxon>
    </lineage>
</organism>
<dbReference type="GO" id="GO:0005886">
    <property type="term" value="C:plasma membrane"/>
    <property type="evidence" value="ECO:0007669"/>
    <property type="project" value="UniProtKB-SubCell"/>
</dbReference>
<feature type="compositionally biased region" description="Basic and acidic residues" evidence="12">
    <location>
        <begin position="320"/>
        <end position="329"/>
    </location>
</feature>
<dbReference type="OrthoDB" id="9783445at2"/>
<keyword evidence="7 14" id="KW-0732">Signal</keyword>
<dbReference type="Gene3D" id="1.10.287.90">
    <property type="match status" value="1"/>
</dbReference>
<dbReference type="CDD" id="cd04212">
    <property type="entry name" value="CuRO_UO_II"/>
    <property type="match status" value="1"/>
</dbReference>
<dbReference type="InterPro" id="IPR036257">
    <property type="entry name" value="Cyt_c_oxidase_su2_TM_sf"/>
</dbReference>
<feature type="domain" description="Cytochrome oxidase subunit II transmembrane region profile" evidence="16">
    <location>
        <begin position="28"/>
        <end position="132"/>
    </location>
</feature>
<dbReference type="EMBL" id="PVTT01000002">
    <property type="protein sequence ID" value="PRY93798.1"/>
    <property type="molecule type" value="Genomic_DNA"/>
</dbReference>
<evidence type="ECO:0000259" key="16">
    <source>
        <dbReference type="PROSITE" id="PS50999"/>
    </source>
</evidence>
<feature type="transmembrane region" description="Helical" evidence="13">
    <location>
        <begin position="104"/>
        <end position="122"/>
    </location>
</feature>
<dbReference type="PROSITE" id="PS50857">
    <property type="entry name" value="COX2_CUA"/>
    <property type="match status" value="1"/>
</dbReference>
<evidence type="ECO:0000256" key="2">
    <source>
        <dbReference type="ARBA" id="ARBA00007866"/>
    </source>
</evidence>
<keyword evidence="6 13" id="KW-0812">Transmembrane</keyword>
<feature type="signal peptide" evidence="14">
    <location>
        <begin position="1"/>
        <end position="32"/>
    </location>
</feature>
<feature type="domain" description="Cytochrome oxidase subunit II copper A binding" evidence="15">
    <location>
        <begin position="136"/>
        <end position="248"/>
    </location>
</feature>
<evidence type="ECO:0000313" key="17">
    <source>
        <dbReference type="EMBL" id="PRY93798.1"/>
    </source>
</evidence>
<dbReference type="RefSeq" id="WP_106161402.1">
    <property type="nucleotide sequence ID" value="NZ_PVTT01000002.1"/>
</dbReference>
<comment type="caution">
    <text evidence="17">The sequence shown here is derived from an EMBL/GenBank/DDBJ whole genome shotgun (WGS) entry which is preliminary data.</text>
</comment>
<dbReference type="GO" id="GO:0005507">
    <property type="term" value="F:copper ion binding"/>
    <property type="evidence" value="ECO:0007669"/>
    <property type="project" value="InterPro"/>
</dbReference>
<evidence type="ECO:0000256" key="3">
    <source>
        <dbReference type="ARBA" id="ARBA00022448"/>
    </source>
</evidence>
<evidence type="ECO:0000313" key="18">
    <source>
        <dbReference type="Proteomes" id="UP000238801"/>
    </source>
</evidence>
<protein>
    <submittedName>
        <fullName evidence="17">Cytochrome o ubiquinol oxidase subunit 2</fullName>
    </submittedName>
</protein>
<evidence type="ECO:0000256" key="7">
    <source>
        <dbReference type="ARBA" id="ARBA00022729"/>
    </source>
</evidence>
<proteinExistence type="inferred from homology"/>
<dbReference type="Pfam" id="PF00116">
    <property type="entry name" value="COX2"/>
    <property type="match status" value="1"/>
</dbReference>
<dbReference type="InterPro" id="IPR034227">
    <property type="entry name" value="CuRO_UO_II"/>
</dbReference>
<keyword evidence="5" id="KW-0679">Respiratory chain</keyword>
<evidence type="ECO:0000259" key="15">
    <source>
        <dbReference type="PROSITE" id="PS50857"/>
    </source>
</evidence>
<name>A0A2T0X4C9_9RHOB</name>
<keyword evidence="10" id="KW-0560">Oxidoreductase</keyword>
<dbReference type="PROSITE" id="PS50999">
    <property type="entry name" value="COX2_TM"/>
    <property type="match status" value="1"/>
</dbReference>
<dbReference type="InterPro" id="IPR002429">
    <property type="entry name" value="CcO_II-like_C"/>
</dbReference>
<comment type="subcellular location">
    <subcellularLocation>
        <location evidence="1">Cell membrane</location>
        <topology evidence="1">Multi-pass membrane protein</topology>
    </subcellularLocation>
</comment>
<gene>
    <name evidence="17" type="ORF">BCF33_2683</name>
</gene>
<dbReference type="GO" id="GO:0004129">
    <property type="term" value="F:cytochrome-c oxidase activity"/>
    <property type="evidence" value="ECO:0007669"/>
    <property type="project" value="InterPro"/>
</dbReference>
<dbReference type="InterPro" id="IPR008972">
    <property type="entry name" value="Cupredoxin"/>
</dbReference>
<keyword evidence="4" id="KW-1003">Cell membrane</keyword>
<evidence type="ECO:0000256" key="13">
    <source>
        <dbReference type="SAM" id="Phobius"/>
    </source>
</evidence>
<dbReference type="Proteomes" id="UP000238801">
    <property type="component" value="Unassembled WGS sequence"/>
</dbReference>
<comment type="similarity">
    <text evidence="2">Belongs to the cytochrome c oxidase subunit 2 family.</text>
</comment>
<dbReference type="InterPro" id="IPR011759">
    <property type="entry name" value="Cyt_c_oxidase_su2_TM_dom"/>
</dbReference>
<keyword evidence="11 13" id="KW-0472">Membrane</keyword>
<dbReference type="AlphaFoldDB" id="A0A2T0X4C9"/>
<keyword evidence="8" id="KW-0249">Electron transport</keyword>
<accession>A0A2T0X4C9</accession>
<keyword evidence="3" id="KW-0813">Transport</keyword>
<evidence type="ECO:0000256" key="4">
    <source>
        <dbReference type="ARBA" id="ARBA00022475"/>
    </source>
</evidence>
<evidence type="ECO:0000256" key="5">
    <source>
        <dbReference type="ARBA" id="ARBA00022660"/>
    </source>
</evidence>
<evidence type="ECO:0000256" key="8">
    <source>
        <dbReference type="ARBA" id="ARBA00022982"/>
    </source>
</evidence>
<dbReference type="GO" id="GO:0042773">
    <property type="term" value="P:ATP synthesis coupled electron transport"/>
    <property type="evidence" value="ECO:0007669"/>
    <property type="project" value="TreeGrafter"/>
</dbReference>
<dbReference type="Gene3D" id="2.60.40.420">
    <property type="entry name" value="Cupredoxins - blue copper proteins"/>
    <property type="match status" value="1"/>
</dbReference>
<dbReference type="SUPFAM" id="SSF49503">
    <property type="entry name" value="Cupredoxins"/>
    <property type="match status" value="1"/>
</dbReference>
<dbReference type="GO" id="GO:0016491">
    <property type="term" value="F:oxidoreductase activity"/>
    <property type="evidence" value="ECO:0007669"/>
    <property type="project" value="UniProtKB-KW"/>
</dbReference>
<evidence type="ECO:0000256" key="1">
    <source>
        <dbReference type="ARBA" id="ARBA00004651"/>
    </source>
</evidence>
<evidence type="ECO:0000256" key="6">
    <source>
        <dbReference type="ARBA" id="ARBA00022692"/>
    </source>
</evidence>
<keyword evidence="18" id="KW-1185">Reference proteome</keyword>